<comment type="caution">
    <text evidence="2">The sequence shown here is derived from an EMBL/GenBank/DDBJ whole genome shotgun (WGS) entry which is preliminary data.</text>
</comment>
<name>A0ABQ6CLZ5_9HYPH</name>
<accession>A0ABQ6CLZ5</accession>
<dbReference type="Pfam" id="PF14486">
    <property type="entry name" value="DUF4432"/>
    <property type="match status" value="1"/>
</dbReference>
<evidence type="ECO:0000256" key="1">
    <source>
        <dbReference type="SAM" id="MobiDB-lite"/>
    </source>
</evidence>
<dbReference type="Gene3D" id="2.70.98.10">
    <property type="match status" value="1"/>
</dbReference>
<dbReference type="Proteomes" id="UP001156882">
    <property type="component" value="Unassembled WGS sequence"/>
</dbReference>
<evidence type="ECO:0000313" key="3">
    <source>
        <dbReference type="Proteomes" id="UP001156882"/>
    </source>
</evidence>
<proteinExistence type="predicted"/>
<keyword evidence="3" id="KW-1185">Reference proteome</keyword>
<feature type="region of interest" description="Disordered" evidence="1">
    <location>
        <begin position="376"/>
        <end position="395"/>
    </location>
</feature>
<dbReference type="InterPro" id="IPR014718">
    <property type="entry name" value="GH-type_carb-bd"/>
</dbReference>
<dbReference type="CDD" id="cd09023">
    <property type="entry name" value="Aldose_epim_Ec_c4013"/>
    <property type="match status" value="1"/>
</dbReference>
<protein>
    <submittedName>
        <fullName evidence="2">DUF4432 domain-containing protein</fullName>
    </submittedName>
</protein>
<reference evidence="3" key="1">
    <citation type="journal article" date="2019" name="Int. J. Syst. Evol. Microbiol.">
        <title>The Global Catalogue of Microorganisms (GCM) 10K type strain sequencing project: providing services to taxonomists for standard genome sequencing and annotation.</title>
        <authorList>
            <consortium name="The Broad Institute Genomics Platform"/>
            <consortium name="The Broad Institute Genome Sequencing Center for Infectious Disease"/>
            <person name="Wu L."/>
            <person name="Ma J."/>
        </authorList>
    </citation>
    <scope>NUCLEOTIDE SEQUENCE [LARGE SCALE GENOMIC DNA]</scope>
    <source>
        <strain evidence="3">NBRC 101365</strain>
    </source>
</reference>
<gene>
    <name evidence="2" type="ORF">GCM10007874_23040</name>
</gene>
<sequence>MRMTHLYGRTLTRREISERAGMLSQFAGVRLMTLGDGVERGIRLLEFRTGTGLRFTVLVDRALDIAECDYKGQAIGWHSPTGFRHPALHEYEGENGLAWARSFSGLLVTCGLDHILGPQETPADNYNYPGKGSVRHSLHGRISTIPARLTGHGETWAGDRCVLWAEGIVQQSAVFGENLHLLRRIEADVGGNEIRVSDHVVNQGFRRTPHMYFYHINIGHPVLDQGSRYLAPIRDVAWAAHAGEAYRQQDVGYHTVPAPLAAFREQVWQHTLAADAAGEQPVALVNDRLGLGLMVVTRRDQLPCLYQWQNFQAGEYVLGIEPSTHHVLGDLAARERREMIWLEHGEGRDYQAHFQILDGAAEIAAAEHRISAIAKQPAEDFPEPSGSFPALQGRS</sequence>
<dbReference type="EMBL" id="BSPC01000022">
    <property type="protein sequence ID" value="GLS19287.1"/>
    <property type="molecule type" value="Genomic_DNA"/>
</dbReference>
<organism evidence="2 3">
    <name type="scientific">Labrys miyagiensis</name>
    <dbReference type="NCBI Taxonomy" id="346912"/>
    <lineage>
        <taxon>Bacteria</taxon>
        <taxon>Pseudomonadati</taxon>
        <taxon>Pseudomonadota</taxon>
        <taxon>Alphaproteobacteria</taxon>
        <taxon>Hyphomicrobiales</taxon>
        <taxon>Xanthobacteraceae</taxon>
        <taxon>Labrys</taxon>
    </lineage>
</organism>
<dbReference type="InterPro" id="IPR027839">
    <property type="entry name" value="DUF4432"/>
</dbReference>
<evidence type="ECO:0000313" key="2">
    <source>
        <dbReference type="EMBL" id="GLS19287.1"/>
    </source>
</evidence>